<keyword evidence="1" id="KW-1133">Transmembrane helix</keyword>
<dbReference type="RefSeq" id="WP_265720652.1">
    <property type="nucleotide sequence ID" value="NZ_JAPIVK010000004.1"/>
</dbReference>
<accession>A0ABW5EBJ1</accession>
<organism evidence="2 3">
    <name type="scientific">Microbulbifer halophilus</name>
    <dbReference type="NCBI Taxonomy" id="453963"/>
    <lineage>
        <taxon>Bacteria</taxon>
        <taxon>Pseudomonadati</taxon>
        <taxon>Pseudomonadota</taxon>
        <taxon>Gammaproteobacteria</taxon>
        <taxon>Cellvibrionales</taxon>
        <taxon>Microbulbiferaceae</taxon>
        <taxon>Microbulbifer</taxon>
    </lineage>
</organism>
<evidence type="ECO:0000313" key="2">
    <source>
        <dbReference type="EMBL" id="MFD2309310.1"/>
    </source>
</evidence>
<protein>
    <submittedName>
        <fullName evidence="2">Uncharacterized protein</fullName>
    </submittedName>
</protein>
<keyword evidence="1" id="KW-0472">Membrane</keyword>
<keyword evidence="3" id="KW-1185">Reference proteome</keyword>
<feature type="transmembrane region" description="Helical" evidence="1">
    <location>
        <begin position="7"/>
        <end position="38"/>
    </location>
</feature>
<comment type="caution">
    <text evidence="2">The sequence shown here is derived from an EMBL/GenBank/DDBJ whole genome shotgun (WGS) entry which is preliminary data.</text>
</comment>
<sequence length="88" mass="9567">MLIKIPLLIALIYAFIQTSNVMLCSLIWGAAVLVLGALFGGLDLWLLAGAGISFLLAFGFFSLLEYLEGSKWWWPAMFVGLAAMILVA</sequence>
<gene>
    <name evidence="2" type="ORF">ACFSKX_02685</name>
</gene>
<reference evidence="3" key="1">
    <citation type="journal article" date="2019" name="Int. J. Syst. Evol. Microbiol.">
        <title>The Global Catalogue of Microorganisms (GCM) 10K type strain sequencing project: providing services to taxonomists for standard genome sequencing and annotation.</title>
        <authorList>
            <consortium name="The Broad Institute Genomics Platform"/>
            <consortium name="The Broad Institute Genome Sequencing Center for Infectious Disease"/>
            <person name="Wu L."/>
            <person name="Ma J."/>
        </authorList>
    </citation>
    <scope>NUCLEOTIDE SEQUENCE [LARGE SCALE GENOMIC DNA]</scope>
    <source>
        <strain evidence="3">KCTC 12848</strain>
    </source>
</reference>
<evidence type="ECO:0000313" key="3">
    <source>
        <dbReference type="Proteomes" id="UP001597425"/>
    </source>
</evidence>
<feature type="transmembrane region" description="Helical" evidence="1">
    <location>
        <begin position="71"/>
        <end position="87"/>
    </location>
</feature>
<dbReference type="EMBL" id="JBHUJD010000002">
    <property type="protein sequence ID" value="MFD2309310.1"/>
    <property type="molecule type" value="Genomic_DNA"/>
</dbReference>
<feature type="transmembrane region" description="Helical" evidence="1">
    <location>
        <begin position="44"/>
        <end position="64"/>
    </location>
</feature>
<name>A0ABW5EBJ1_9GAMM</name>
<dbReference type="Proteomes" id="UP001597425">
    <property type="component" value="Unassembled WGS sequence"/>
</dbReference>
<proteinExistence type="predicted"/>
<evidence type="ECO:0000256" key="1">
    <source>
        <dbReference type="SAM" id="Phobius"/>
    </source>
</evidence>
<keyword evidence="1" id="KW-0812">Transmembrane</keyword>